<dbReference type="OrthoDB" id="9772207at2"/>
<evidence type="ECO:0000313" key="8">
    <source>
        <dbReference type="Proteomes" id="UP000323257"/>
    </source>
</evidence>
<accession>A0A5S5CGP7</accession>
<evidence type="ECO:0000256" key="5">
    <source>
        <dbReference type="SAM" id="MobiDB-lite"/>
    </source>
</evidence>
<dbReference type="CDD" id="cd10789">
    <property type="entry name" value="GH38N_AMII_ER_cytosolic"/>
    <property type="match status" value="1"/>
</dbReference>
<dbReference type="InterPro" id="IPR027291">
    <property type="entry name" value="Glyco_hydro_38_N_sf"/>
</dbReference>
<dbReference type="SMART" id="SM00872">
    <property type="entry name" value="Alpha-mann_mid"/>
    <property type="match status" value="1"/>
</dbReference>
<sequence>MPYERIKLEHLRTMLERLEANIYEPVAQLRVSAWVTAEPVSYDSRTTGRRLELAPGDRWGQLWECAWFHFTGEVPADAAGKKVVLLLDVNGEVCLVDEEGTPVQGLTNINSEFDYSLGKPGKRVVAVSDAATGTETIDLWGDAGCNDLFGRYRSGTLKEAVVAICREEVRQLYYDAEVLLETAERLPEGSARRARIFRALYDVSLQLADLADERVAKARRVLGEQLAKRGGDPVLTLSAIGHAHLDLAWLWPIRETIRKGARTFSTALRMMERYPDYVFGASQPQLYDWMKRHYPKLYDQVKARVREGRWEPQGAMWVESDTNVPGGESLVRQILYGKRYFEQEFGVEMKSLWMPDVFGYTASLPQILKKARVDYMMTQKLSWSVYNRHPHHTFMWEGIDGSQVLTHMPPEDTYNSPAAPRSIAKAENDYLDNAVSDRALMLFGIGDGGGGPGEEHLERLAREKNLLGLSPVEQETSARFFERLAEHRELYQIWRGELYLEKHQGTLTSQARSKRFNRKLEKALRELEYAAVLAQMTAGVPYPAEELEQIWKEVLLYQFHDILPGSSIKRVYDESLARYASLLEQAERLVDASYDAASRGAEGPVVFNSLPWEREEWLMRDGRWRYVRVPAMGCAKLPEPSESIPAVRVSERERTIENELLLLSLGDNGEIASLFDKEHGRELVRNGQSLNRLRVYADDGDAWDFRQDYRQSGAERLTLRLAEAYSDGPTAGFILHYVYGASVLVQRIVLTSGSRRVDFVTSVNWKESDRMLRTSFPLRIRADNVSCDIQFGYLRRPTHRNTMWDYAKDEICAHHYADLSEPDYGVALLNDCKYGHRAEDGELDLNLLRSPSYPDPEADRAEHEFTYSLYPHQGDHIEARVFRAGYELNVPLRVGGAQSDPHGAEASAEGRPSEERPSARAPIAAELAATAERGAAAGQSFLLPSHPNVMIEAVKRAEDDEALIIRLYETAGTRLVTKLAAGFAFSGAWLTDLLENKLEALEAEEGAVTLPMGPFEIVTVRLEQPKFRS</sequence>
<dbReference type="InterPro" id="IPR011330">
    <property type="entry name" value="Glyco_hydro/deAcase_b/a-brl"/>
</dbReference>
<dbReference type="Pfam" id="PF17677">
    <property type="entry name" value="Glyco_hydro38C2"/>
    <property type="match status" value="1"/>
</dbReference>
<dbReference type="InterPro" id="IPR028995">
    <property type="entry name" value="Glyco_hydro_57/38_cen_sf"/>
</dbReference>
<dbReference type="FunFam" id="3.20.110.10:FF:000002">
    <property type="entry name" value="alpha-mannosidase 2C1 isoform X1"/>
    <property type="match status" value="1"/>
</dbReference>
<dbReference type="SUPFAM" id="SSF88713">
    <property type="entry name" value="Glycoside hydrolase/deacetylase"/>
    <property type="match status" value="1"/>
</dbReference>
<dbReference type="Pfam" id="PF09261">
    <property type="entry name" value="Alpha-mann_mid"/>
    <property type="match status" value="1"/>
</dbReference>
<protein>
    <submittedName>
        <fullName evidence="7">Alpha-mannosidase</fullName>
    </submittedName>
</protein>
<dbReference type="SUPFAM" id="SSF88688">
    <property type="entry name" value="Families 57/38 glycoside transferase middle domain"/>
    <property type="match status" value="1"/>
</dbReference>
<feature type="domain" description="Glycoside hydrolase family 38 central" evidence="6">
    <location>
        <begin position="501"/>
        <end position="579"/>
    </location>
</feature>
<dbReference type="SUPFAM" id="SSF74650">
    <property type="entry name" value="Galactose mutarotase-like"/>
    <property type="match status" value="1"/>
</dbReference>
<feature type="region of interest" description="Disordered" evidence="5">
    <location>
        <begin position="894"/>
        <end position="920"/>
    </location>
</feature>
<evidence type="ECO:0000256" key="4">
    <source>
        <dbReference type="ARBA" id="ARBA00023295"/>
    </source>
</evidence>
<proteinExistence type="inferred from homology"/>
<dbReference type="InterPro" id="IPR054723">
    <property type="entry name" value="Ams1-like_N"/>
</dbReference>
<dbReference type="PANTHER" id="PTHR46017">
    <property type="entry name" value="ALPHA-MANNOSIDASE 2C1"/>
    <property type="match status" value="1"/>
</dbReference>
<dbReference type="RefSeq" id="WP_148927063.1">
    <property type="nucleotide sequence ID" value="NZ_VNHS01000001.1"/>
</dbReference>
<dbReference type="InterPro" id="IPR011013">
    <property type="entry name" value="Gal_mutarotase_sf_dom"/>
</dbReference>
<evidence type="ECO:0000256" key="3">
    <source>
        <dbReference type="ARBA" id="ARBA00022801"/>
    </source>
</evidence>
<dbReference type="InterPro" id="IPR037094">
    <property type="entry name" value="Glyco_hydro_38_cen_sf"/>
</dbReference>
<dbReference type="AlphaFoldDB" id="A0A5S5CGP7"/>
<keyword evidence="3" id="KW-0378">Hydrolase</keyword>
<dbReference type="Gene3D" id="2.70.98.30">
    <property type="entry name" value="Golgi alpha-mannosidase II, domain 4"/>
    <property type="match status" value="1"/>
</dbReference>
<dbReference type="GO" id="GO:0030246">
    <property type="term" value="F:carbohydrate binding"/>
    <property type="evidence" value="ECO:0007669"/>
    <property type="project" value="InterPro"/>
</dbReference>
<dbReference type="GO" id="GO:0006013">
    <property type="term" value="P:mannose metabolic process"/>
    <property type="evidence" value="ECO:0007669"/>
    <property type="project" value="InterPro"/>
</dbReference>
<dbReference type="InterPro" id="IPR041147">
    <property type="entry name" value="GH38_C"/>
</dbReference>
<dbReference type="Pfam" id="PF22907">
    <property type="entry name" value="Ams1-like_1st"/>
    <property type="match status" value="1"/>
</dbReference>
<comment type="caution">
    <text evidence="7">The sequence shown here is derived from an EMBL/GenBank/DDBJ whole genome shotgun (WGS) entry which is preliminary data.</text>
</comment>
<dbReference type="InterPro" id="IPR000602">
    <property type="entry name" value="Glyco_hydro_38_N"/>
</dbReference>
<dbReference type="Pfam" id="PF07748">
    <property type="entry name" value="Glyco_hydro_38C"/>
    <property type="match status" value="1"/>
</dbReference>
<dbReference type="EMBL" id="VNHS01000001">
    <property type="protein sequence ID" value="TYP78940.1"/>
    <property type="molecule type" value="Genomic_DNA"/>
</dbReference>
<gene>
    <name evidence="7" type="ORF">BCM02_10155</name>
</gene>
<keyword evidence="2" id="KW-0479">Metal-binding</keyword>
<dbReference type="Proteomes" id="UP000323257">
    <property type="component" value="Unassembled WGS sequence"/>
</dbReference>
<evidence type="ECO:0000313" key="7">
    <source>
        <dbReference type="EMBL" id="TYP78940.1"/>
    </source>
</evidence>
<dbReference type="PANTHER" id="PTHR46017:SF1">
    <property type="entry name" value="ALPHA-MANNOSIDASE 2C1"/>
    <property type="match status" value="1"/>
</dbReference>
<evidence type="ECO:0000259" key="6">
    <source>
        <dbReference type="SMART" id="SM00872"/>
    </source>
</evidence>
<evidence type="ECO:0000256" key="2">
    <source>
        <dbReference type="ARBA" id="ARBA00022723"/>
    </source>
</evidence>
<comment type="similarity">
    <text evidence="1">Belongs to the glycosyl hydrolase 38 family.</text>
</comment>
<keyword evidence="4" id="KW-0326">Glycosidase</keyword>
<dbReference type="Gene3D" id="1.20.1270.50">
    <property type="entry name" value="Glycoside hydrolase family 38, central domain"/>
    <property type="match status" value="1"/>
</dbReference>
<dbReference type="InterPro" id="IPR015341">
    <property type="entry name" value="Glyco_hydro_38_cen"/>
</dbReference>
<dbReference type="Pfam" id="PF01074">
    <property type="entry name" value="Glyco_hydro_38N"/>
    <property type="match status" value="1"/>
</dbReference>
<organism evidence="7 8">
    <name type="scientific">Paenibacillus methanolicus</name>
    <dbReference type="NCBI Taxonomy" id="582686"/>
    <lineage>
        <taxon>Bacteria</taxon>
        <taxon>Bacillati</taxon>
        <taxon>Bacillota</taxon>
        <taxon>Bacilli</taxon>
        <taxon>Bacillales</taxon>
        <taxon>Paenibacillaceae</taxon>
        <taxon>Paenibacillus</taxon>
    </lineage>
</organism>
<dbReference type="InterPro" id="IPR011682">
    <property type="entry name" value="Glyco_hydro_38_C"/>
</dbReference>
<dbReference type="FunFam" id="1.20.1270.50:FF:000004">
    <property type="entry name" value="alpha-mannosidase 2C1 isoform X1"/>
    <property type="match status" value="1"/>
</dbReference>
<dbReference type="GO" id="GO:0046872">
    <property type="term" value="F:metal ion binding"/>
    <property type="evidence" value="ECO:0007669"/>
    <property type="project" value="UniProtKB-KW"/>
</dbReference>
<reference evidence="7 8" key="1">
    <citation type="submission" date="2019-07" db="EMBL/GenBank/DDBJ databases">
        <title>Genomic Encyclopedia of Type Strains, Phase III (KMG-III): the genomes of soil and plant-associated and newly described type strains.</title>
        <authorList>
            <person name="Whitman W."/>
        </authorList>
    </citation>
    <scope>NUCLEOTIDE SEQUENCE [LARGE SCALE GENOMIC DNA]</scope>
    <source>
        <strain evidence="7 8">BL24</strain>
    </source>
</reference>
<dbReference type="GO" id="GO:0004559">
    <property type="term" value="F:alpha-mannosidase activity"/>
    <property type="evidence" value="ECO:0007669"/>
    <property type="project" value="InterPro"/>
</dbReference>
<evidence type="ECO:0000256" key="1">
    <source>
        <dbReference type="ARBA" id="ARBA00009792"/>
    </source>
</evidence>
<dbReference type="GO" id="GO:0009313">
    <property type="term" value="P:oligosaccharide catabolic process"/>
    <property type="evidence" value="ECO:0007669"/>
    <property type="project" value="TreeGrafter"/>
</dbReference>
<dbReference type="Gene3D" id="2.60.40.2220">
    <property type="match status" value="1"/>
</dbReference>
<keyword evidence="8" id="KW-1185">Reference proteome</keyword>
<name>A0A5S5CGP7_9BACL</name>
<dbReference type="Gene3D" id="3.20.110.10">
    <property type="entry name" value="Glycoside hydrolase 38, N terminal domain"/>
    <property type="match status" value="1"/>
</dbReference>